<feature type="transmembrane region" description="Helical" evidence="1">
    <location>
        <begin position="214"/>
        <end position="232"/>
    </location>
</feature>
<feature type="transmembrane region" description="Helical" evidence="1">
    <location>
        <begin position="134"/>
        <end position="164"/>
    </location>
</feature>
<evidence type="ECO:0000313" key="3">
    <source>
        <dbReference type="Proteomes" id="UP000239366"/>
    </source>
</evidence>
<dbReference type="RefSeq" id="WP_105001188.1">
    <property type="nucleotide sequence ID" value="NZ_MQVX01000001.1"/>
</dbReference>
<feature type="transmembrane region" description="Helical" evidence="1">
    <location>
        <begin position="244"/>
        <end position="264"/>
    </location>
</feature>
<keyword evidence="3" id="KW-1185">Reference proteome</keyword>
<organism evidence="2 3">
    <name type="scientific">Aureicoccus marinus</name>
    <dbReference type="NCBI Taxonomy" id="754435"/>
    <lineage>
        <taxon>Bacteria</taxon>
        <taxon>Pseudomonadati</taxon>
        <taxon>Bacteroidota</taxon>
        <taxon>Flavobacteriia</taxon>
        <taxon>Flavobacteriales</taxon>
        <taxon>Flavobacteriaceae</taxon>
        <taxon>Aureicoccus</taxon>
    </lineage>
</organism>
<feature type="transmembrane region" description="Helical" evidence="1">
    <location>
        <begin position="176"/>
        <end position="202"/>
    </location>
</feature>
<sequence>MSTDYKSPAFKKLLDSLQQQSWELELLISGFAIFGLLTAYDPIRINMIQAEHADMTYRFFCLLFLLVACMILLFNLLLHVTLRGLWIGALGLRYVSGDIEFEELRYSERFIRYLKKRIPSFDKYIANMENYCSILFAVSFLLIFYVLSFSLIIICIALVGNFVIENDELPNWVQKGVGIPLMLFLVLGMILTFIDFIGVGILKRNKYVAAVYFPFYWVFGFLTLSFLYRPLLYNFLDNRFGKRLLLMLTPAYFLITFLTSLSHYNSNYFDSDDNSSSLFANRKNYLDQLTEKEDYPKNGAIGTKVVRAPFVHVFIPFSQDTEESVFKYNDSLRPKNDLRGLRSGIQINNSGNNYTGKYSKSEMTKAYMQSVNEIYSFKIDSTSYDSELIFSEIRKNLLGFETYLPLDSLPPGKHDFLIIRKRTIKDSVTASLHAKIPFWYYPQSNSSSPDGMAN</sequence>
<keyword evidence="1" id="KW-1133">Transmembrane helix</keyword>
<keyword evidence="1" id="KW-0472">Membrane</keyword>
<comment type="caution">
    <text evidence="2">The sequence shown here is derived from an EMBL/GenBank/DDBJ whole genome shotgun (WGS) entry which is preliminary data.</text>
</comment>
<gene>
    <name evidence="2" type="ORF">BST99_07120</name>
</gene>
<reference evidence="3" key="1">
    <citation type="submission" date="2016-11" db="EMBL/GenBank/DDBJ databases">
        <title>Trade-off between light-utilization and light-protection in marine flavobacteria.</title>
        <authorList>
            <person name="Kumagai Y."/>
            <person name="Yoshizawa S."/>
            <person name="Kogure K."/>
        </authorList>
    </citation>
    <scope>NUCLEOTIDE SEQUENCE [LARGE SCALE GENOMIC DNA]</scope>
    <source>
        <strain evidence="3">SG-18</strain>
    </source>
</reference>
<evidence type="ECO:0000256" key="1">
    <source>
        <dbReference type="SAM" id="Phobius"/>
    </source>
</evidence>
<feature type="transmembrane region" description="Helical" evidence="1">
    <location>
        <begin position="55"/>
        <end position="78"/>
    </location>
</feature>
<accession>A0A2S7T7V5</accession>
<keyword evidence="1" id="KW-0812">Transmembrane</keyword>
<dbReference type="OrthoDB" id="1491387at2"/>
<dbReference type="AlphaFoldDB" id="A0A2S7T7V5"/>
<name>A0A2S7T7V5_9FLAO</name>
<proteinExistence type="predicted"/>
<protein>
    <submittedName>
        <fullName evidence="2">Uncharacterized protein</fullName>
    </submittedName>
</protein>
<evidence type="ECO:0000313" key="2">
    <source>
        <dbReference type="EMBL" id="PQJ15536.1"/>
    </source>
</evidence>
<dbReference type="EMBL" id="MQVX01000001">
    <property type="protein sequence ID" value="PQJ15536.1"/>
    <property type="molecule type" value="Genomic_DNA"/>
</dbReference>
<dbReference type="Proteomes" id="UP000239366">
    <property type="component" value="Unassembled WGS sequence"/>
</dbReference>
<feature type="transmembrane region" description="Helical" evidence="1">
    <location>
        <begin position="26"/>
        <end position="43"/>
    </location>
</feature>